<dbReference type="EnsemblMetazoa" id="CapteT143815">
    <property type="protein sequence ID" value="CapteP143815"/>
    <property type="gene ID" value="CapteG143815"/>
</dbReference>
<dbReference type="STRING" id="283909.R7TK72"/>
<proteinExistence type="predicted"/>
<dbReference type="InterPro" id="IPR029044">
    <property type="entry name" value="Nucleotide-diphossugar_trans"/>
</dbReference>
<feature type="non-terminal residue" evidence="2">
    <location>
        <position position="1"/>
    </location>
</feature>
<dbReference type="EMBL" id="KB310317">
    <property type="protein sequence ID" value="ELT91931.1"/>
    <property type="molecule type" value="Genomic_DNA"/>
</dbReference>
<dbReference type="OrthoDB" id="2016523at2759"/>
<dbReference type="GO" id="GO:0006506">
    <property type="term" value="P:GPI anchor biosynthetic process"/>
    <property type="evidence" value="ECO:0007669"/>
    <property type="project" value="InterPro"/>
</dbReference>
<sequence>YEHKPSTNLHSLEKEKQDYITCLQHALNATNASYVFLIEDDALPSSDLFLVLHHTIQLHLNHNYHHNEFHAPDANTAFVKFYHPPRLLSYIALESERLSELLALACVLGTLVTVVYWRSSSPLTSTPSSDLYISWIVNIMYFALLALAIGRANIQQLRHWCSPYFYSYTPAPSCCTPAVLYPREAARQVSGFLNQTLCKKNFGKDSALDMFLHTTNWKSFLVQPNTFTHIGQYSSIRKKLVDPFVVN</sequence>
<name>R7TK72_CAPTE</name>
<dbReference type="SUPFAM" id="SSF53448">
    <property type="entry name" value="Nucleotide-diphospho-sugar transferases"/>
    <property type="match status" value="1"/>
</dbReference>
<reference evidence="3" key="3">
    <citation type="submission" date="2015-06" db="UniProtKB">
        <authorList>
            <consortium name="EnsemblMetazoa"/>
        </authorList>
    </citation>
    <scope>IDENTIFICATION</scope>
</reference>
<keyword evidence="1" id="KW-0812">Transmembrane</keyword>
<dbReference type="Proteomes" id="UP000014760">
    <property type="component" value="Unassembled WGS sequence"/>
</dbReference>
<reference evidence="2 4" key="2">
    <citation type="journal article" date="2013" name="Nature">
        <title>Insights into bilaterian evolution from three spiralian genomes.</title>
        <authorList>
            <person name="Simakov O."/>
            <person name="Marletaz F."/>
            <person name="Cho S.J."/>
            <person name="Edsinger-Gonzales E."/>
            <person name="Havlak P."/>
            <person name="Hellsten U."/>
            <person name="Kuo D.H."/>
            <person name="Larsson T."/>
            <person name="Lv J."/>
            <person name="Arendt D."/>
            <person name="Savage R."/>
            <person name="Osoegawa K."/>
            <person name="de Jong P."/>
            <person name="Grimwood J."/>
            <person name="Chapman J.A."/>
            <person name="Shapiro H."/>
            <person name="Aerts A."/>
            <person name="Otillar R.P."/>
            <person name="Terry A.Y."/>
            <person name="Boore J.L."/>
            <person name="Grigoriev I.V."/>
            <person name="Lindberg D.R."/>
            <person name="Seaver E.C."/>
            <person name="Weisblat D.A."/>
            <person name="Putnam N.H."/>
            <person name="Rokhsar D.S."/>
        </authorList>
    </citation>
    <scope>NUCLEOTIDE SEQUENCE</scope>
    <source>
        <strain evidence="2 4">I ESC-2004</strain>
    </source>
</reference>
<evidence type="ECO:0000313" key="4">
    <source>
        <dbReference type="Proteomes" id="UP000014760"/>
    </source>
</evidence>
<dbReference type="AlphaFoldDB" id="R7TK72"/>
<dbReference type="GO" id="GO:0016757">
    <property type="term" value="F:glycosyltransferase activity"/>
    <property type="evidence" value="ECO:0007669"/>
    <property type="project" value="InterPro"/>
</dbReference>
<dbReference type="HOGENOM" id="CLU_1126892_0_0_1"/>
<evidence type="ECO:0000256" key="1">
    <source>
        <dbReference type="SAM" id="Phobius"/>
    </source>
</evidence>
<keyword evidence="1" id="KW-1133">Transmembrane helix</keyword>
<reference evidence="4" key="1">
    <citation type="submission" date="2012-12" db="EMBL/GenBank/DDBJ databases">
        <authorList>
            <person name="Hellsten U."/>
            <person name="Grimwood J."/>
            <person name="Chapman J.A."/>
            <person name="Shapiro H."/>
            <person name="Aerts A."/>
            <person name="Otillar R.P."/>
            <person name="Terry A.Y."/>
            <person name="Boore J.L."/>
            <person name="Simakov O."/>
            <person name="Marletaz F."/>
            <person name="Cho S.-J."/>
            <person name="Edsinger-Gonzales E."/>
            <person name="Havlak P."/>
            <person name="Kuo D.-H."/>
            <person name="Larsson T."/>
            <person name="Lv J."/>
            <person name="Arendt D."/>
            <person name="Savage R."/>
            <person name="Osoegawa K."/>
            <person name="de Jong P."/>
            <person name="Lindberg D.R."/>
            <person name="Seaver E.C."/>
            <person name="Weisblat D.A."/>
            <person name="Putnam N.H."/>
            <person name="Grigoriev I.V."/>
            <person name="Rokhsar D.S."/>
        </authorList>
    </citation>
    <scope>NUCLEOTIDE SEQUENCE</scope>
    <source>
        <strain evidence="4">I ESC-2004</strain>
    </source>
</reference>
<gene>
    <name evidence="2" type="ORF">CAPTEDRAFT_143815</name>
</gene>
<dbReference type="EMBL" id="AMQN01000356">
    <property type="status" value="NOT_ANNOTATED_CDS"/>
    <property type="molecule type" value="Genomic_DNA"/>
</dbReference>
<keyword evidence="1" id="KW-0472">Membrane</keyword>
<dbReference type="InterPro" id="IPR029675">
    <property type="entry name" value="PGAP4"/>
</dbReference>
<evidence type="ECO:0000313" key="2">
    <source>
        <dbReference type="EMBL" id="ELT91931.1"/>
    </source>
</evidence>
<evidence type="ECO:0000313" key="3">
    <source>
        <dbReference type="EnsemblMetazoa" id="CapteP143815"/>
    </source>
</evidence>
<organism evidence="2">
    <name type="scientific">Capitella teleta</name>
    <name type="common">Polychaete worm</name>
    <dbReference type="NCBI Taxonomy" id="283909"/>
    <lineage>
        <taxon>Eukaryota</taxon>
        <taxon>Metazoa</taxon>
        <taxon>Spiralia</taxon>
        <taxon>Lophotrochozoa</taxon>
        <taxon>Annelida</taxon>
        <taxon>Polychaeta</taxon>
        <taxon>Sedentaria</taxon>
        <taxon>Scolecida</taxon>
        <taxon>Capitellidae</taxon>
        <taxon>Capitella</taxon>
    </lineage>
</organism>
<dbReference type="OMA" id="XMMVEDD"/>
<protein>
    <submittedName>
        <fullName evidence="2 3">Uncharacterized protein</fullName>
    </submittedName>
</protein>
<dbReference type="PANTHER" id="PTHR31410:SF1">
    <property type="entry name" value="POST-GPI ATTACHMENT TO PROTEINS FACTOR 4"/>
    <property type="match status" value="1"/>
</dbReference>
<dbReference type="GO" id="GO:0000139">
    <property type="term" value="C:Golgi membrane"/>
    <property type="evidence" value="ECO:0007669"/>
    <property type="project" value="InterPro"/>
</dbReference>
<feature type="transmembrane region" description="Helical" evidence="1">
    <location>
        <begin position="101"/>
        <end position="119"/>
    </location>
</feature>
<accession>R7TK72</accession>
<dbReference type="PANTHER" id="PTHR31410">
    <property type="entry name" value="TRANSMEMBRANE PROTEIN 246"/>
    <property type="match status" value="1"/>
</dbReference>
<keyword evidence="4" id="KW-1185">Reference proteome</keyword>
<feature type="transmembrane region" description="Helical" evidence="1">
    <location>
        <begin position="131"/>
        <end position="150"/>
    </location>
</feature>